<comment type="cofactor">
    <cofactor evidence="1">
        <name>Mg(2+)</name>
        <dbReference type="ChEBI" id="CHEBI:18420"/>
    </cofactor>
</comment>
<organism evidence="6 7">
    <name type="scientific">Pseudonocardia xinjiangensis</name>
    <dbReference type="NCBI Taxonomy" id="75289"/>
    <lineage>
        <taxon>Bacteria</taxon>
        <taxon>Bacillati</taxon>
        <taxon>Actinomycetota</taxon>
        <taxon>Actinomycetes</taxon>
        <taxon>Pseudonocardiales</taxon>
        <taxon>Pseudonocardiaceae</taxon>
        <taxon>Pseudonocardia</taxon>
    </lineage>
</organism>
<dbReference type="SFLD" id="SFLDG01129">
    <property type="entry name" value="C1.5:_HAD__Beta-PGM__Phosphata"/>
    <property type="match status" value="1"/>
</dbReference>
<dbReference type="NCBIfam" id="TIGR01509">
    <property type="entry name" value="HAD-SF-IA-v3"/>
    <property type="match status" value="1"/>
</dbReference>
<dbReference type="Proteomes" id="UP001296706">
    <property type="component" value="Unassembled WGS sequence"/>
</dbReference>
<dbReference type="EMBL" id="JAAXKY010000215">
    <property type="protein sequence ID" value="NMH82273.1"/>
    <property type="molecule type" value="Genomic_DNA"/>
</dbReference>
<dbReference type="PANTHER" id="PTHR46193:SF18">
    <property type="entry name" value="HEXITOL PHOSPHATASE B"/>
    <property type="match status" value="1"/>
</dbReference>
<evidence type="ECO:0000256" key="2">
    <source>
        <dbReference type="ARBA" id="ARBA00006171"/>
    </source>
</evidence>
<keyword evidence="7" id="KW-1185">Reference proteome</keyword>
<dbReference type="SFLD" id="SFLDS00003">
    <property type="entry name" value="Haloacid_Dehalogenase"/>
    <property type="match status" value="1"/>
</dbReference>
<dbReference type="PRINTS" id="PR00413">
    <property type="entry name" value="HADHALOGNASE"/>
</dbReference>
<keyword evidence="5" id="KW-0119">Carbohydrate metabolism</keyword>
<dbReference type="InterPro" id="IPR023198">
    <property type="entry name" value="PGP-like_dom2"/>
</dbReference>
<dbReference type="Gene3D" id="3.40.50.1000">
    <property type="entry name" value="HAD superfamily/HAD-like"/>
    <property type="match status" value="1"/>
</dbReference>
<evidence type="ECO:0000313" key="7">
    <source>
        <dbReference type="Proteomes" id="UP001296706"/>
    </source>
</evidence>
<dbReference type="CDD" id="cd07505">
    <property type="entry name" value="HAD_BPGM-like"/>
    <property type="match status" value="1"/>
</dbReference>
<dbReference type="InterPro" id="IPR036412">
    <property type="entry name" value="HAD-like_sf"/>
</dbReference>
<comment type="caution">
    <text evidence="6">The sequence shown here is derived from an EMBL/GenBank/DDBJ whole genome shotgun (WGS) entry which is preliminary data.</text>
</comment>
<dbReference type="Gene3D" id="1.10.150.240">
    <property type="entry name" value="Putative phosphatase, domain 2"/>
    <property type="match status" value="1"/>
</dbReference>
<name>A0ABX1RPG4_9PSEU</name>
<dbReference type="Pfam" id="PF00702">
    <property type="entry name" value="Hydrolase"/>
    <property type="match status" value="1"/>
</dbReference>
<evidence type="ECO:0000313" key="6">
    <source>
        <dbReference type="EMBL" id="NMH82273.1"/>
    </source>
</evidence>
<evidence type="ECO:0000256" key="4">
    <source>
        <dbReference type="ARBA" id="ARBA00022842"/>
    </source>
</evidence>
<dbReference type="InterPro" id="IPR023214">
    <property type="entry name" value="HAD_sf"/>
</dbReference>
<accession>A0ABX1RPG4</accession>
<evidence type="ECO:0000256" key="5">
    <source>
        <dbReference type="ARBA" id="ARBA00023277"/>
    </source>
</evidence>
<comment type="similarity">
    <text evidence="2">Belongs to the HAD-like hydrolase superfamily. CbbY/CbbZ/Gph/YieH family.</text>
</comment>
<sequence>MRAEDRLSGPNIDAEELPAAVLWDMDGTLVDSEKVWSISLAETARWLGGELSSQAREDMIGSNMARTLGLMFEDLGLDRDPVRMAQAEKWMTERTGELFAAGLEWRPGALEALRMVRAAGWPTALVTNTERALTELALETIGREHFTVTVCGDEVPHGKPAPDPYLRAAELLGVPVQECVAVEDSPTGATAAETAGAAVLVVPCEVPVPAGPGRVHRRSLAGLTADDVRDAYARVRADRVA</sequence>
<dbReference type="InterPro" id="IPR006439">
    <property type="entry name" value="HAD-SF_hydro_IA"/>
</dbReference>
<reference evidence="6 7" key="1">
    <citation type="submission" date="2020-04" db="EMBL/GenBank/DDBJ databases">
        <authorList>
            <person name="Klaysubun C."/>
            <person name="Duangmal K."/>
            <person name="Lipun K."/>
        </authorList>
    </citation>
    <scope>NUCLEOTIDE SEQUENCE [LARGE SCALE GENOMIC DNA]</scope>
    <source>
        <strain evidence="6 7">JCM 11839</strain>
    </source>
</reference>
<dbReference type="SUPFAM" id="SSF56784">
    <property type="entry name" value="HAD-like"/>
    <property type="match status" value="1"/>
</dbReference>
<keyword evidence="3" id="KW-0479">Metal-binding</keyword>
<dbReference type="InterPro" id="IPR051600">
    <property type="entry name" value="Beta-PGM-like"/>
</dbReference>
<gene>
    <name evidence="6" type="ORF">HF577_34950</name>
</gene>
<protein>
    <submittedName>
        <fullName evidence="6">HAD family phosphatase</fullName>
    </submittedName>
</protein>
<dbReference type="PANTHER" id="PTHR46193">
    <property type="entry name" value="6-PHOSPHOGLUCONATE PHOSPHATASE"/>
    <property type="match status" value="1"/>
</dbReference>
<proteinExistence type="inferred from homology"/>
<evidence type="ECO:0000256" key="3">
    <source>
        <dbReference type="ARBA" id="ARBA00022723"/>
    </source>
</evidence>
<keyword evidence="4" id="KW-0460">Magnesium</keyword>
<evidence type="ECO:0000256" key="1">
    <source>
        <dbReference type="ARBA" id="ARBA00001946"/>
    </source>
</evidence>